<gene>
    <name evidence="2" type="ORF">ECPE_LOCUS11114</name>
</gene>
<feature type="domain" description="EGF-like" evidence="1">
    <location>
        <begin position="70"/>
        <end position="126"/>
    </location>
</feature>
<dbReference type="Proteomes" id="UP000272942">
    <property type="component" value="Unassembled WGS sequence"/>
</dbReference>
<dbReference type="SMART" id="SM00181">
    <property type="entry name" value="EGF"/>
    <property type="match status" value="2"/>
</dbReference>
<feature type="domain" description="EGF-like" evidence="1">
    <location>
        <begin position="6"/>
        <end position="65"/>
    </location>
</feature>
<dbReference type="PROSITE" id="PS50092">
    <property type="entry name" value="TSP1"/>
    <property type="match status" value="1"/>
</dbReference>
<evidence type="ECO:0000313" key="2">
    <source>
        <dbReference type="EMBL" id="VDP88079.1"/>
    </source>
</evidence>
<dbReference type="Gene3D" id="2.10.25.10">
    <property type="entry name" value="Laminin"/>
    <property type="match status" value="1"/>
</dbReference>
<protein>
    <submittedName>
        <fullName evidence="4">EGF-like domain-containing protein</fullName>
    </submittedName>
</protein>
<evidence type="ECO:0000313" key="3">
    <source>
        <dbReference type="Proteomes" id="UP000272942"/>
    </source>
</evidence>
<dbReference type="AlphaFoldDB" id="A0A183AVX9"/>
<dbReference type="OrthoDB" id="6130531at2759"/>
<evidence type="ECO:0000313" key="4">
    <source>
        <dbReference type="WBParaSite" id="ECPE_0001114801-mRNA-1"/>
    </source>
</evidence>
<dbReference type="InterPro" id="IPR000884">
    <property type="entry name" value="TSP1_rpt"/>
</dbReference>
<sequence>MQLKDPCSMPVGNAIPGNVACGTDKGNQCIPLPIDGRYVCQCSAGYQKINLIKDLPPGRLLDNCLRQRDPCAVHACMHGTCVLSDLGSTMEYMGKQSREPFIWIGRNPQIVARCLCNAGWSGDKCSYPLMLNGWSPWSPWTSCEPSCQNSIRQLPPSAQREMIDSSQSTPRWGVRQRTRYRDCMGHASDCRQEIRERSANMGLKMEDGQSWRQYERRACRPRPCDRLLYLAMGKRAVKRSRIMKQVVRIILT</sequence>
<name>A0A183AVX9_9TREM</name>
<reference evidence="2 3" key="2">
    <citation type="submission" date="2018-11" db="EMBL/GenBank/DDBJ databases">
        <authorList>
            <consortium name="Pathogen Informatics"/>
        </authorList>
    </citation>
    <scope>NUCLEOTIDE SEQUENCE [LARGE SCALE GENOMIC DNA]</scope>
    <source>
        <strain evidence="2 3">Egypt</strain>
    </source>
</reference>
<reference evidence="4" key="1">
    <citation type="submission" date="2016-06" db="UniProtKB">
        <authorList>
            <consortium name="WormBaseParasite"/>
        </authorList>
    </citation>
    <scope>IDENTIFICATION</scope>
</reference>
<dbReference type="EMBL" id="UZAN01050220">
    <property type="protein sequence ID" value="VDP88079.1"/>
    <property type="molecule type" value="Genomic_DNA"/>
</dbReference>
<dbReference type="InterPro" id="IPR000742">
    <property type="entry name" value="EGF"/>
</dbReference>
<keyword evidence="3" id="KW-1185">Reference proteome</keyword>
<accession>A0A183AVX9</accession>
<dbReference type="WBParaSite" id="ECPE_0001114801-mRNA-1">
    <property type="protein sequence ID" value="ECPE_0001114801-mRNA-1"/>
    <property type="gene ID" value="ECPE_0001114801"/>
</dbReference>
<evidence type="ECO:0000259" key="1">
    <source>
        <dbReference type="SMART" id="SM00181"/>
    </source>
</evidence>
<organism evidence="4">
    <name type="scientific">Echinostoma caproni</name>
    <dbReference type="NCBI Taxonomy" id="27848"/>
    <lineage>
        <taxon>Eukaryota</taxon>
        <taxon>Metazoa</taxon>
        <taxon>Spiralia</taxon>
        <taxon>Lophotrochozoa</taxon>
        <taxon>Platyhelminthes</taxon>
        <taxon>Trematoda</taxon>
        <taxon>Digenea</taxon>
        <taxon>Plagiorchiida</taxon>
        <taxon>Echinostomata</taxon>
        <taxon>Echinostomatoidea</taxon>
        <taxon>Echinostomatidae</taxon>
        <taxon>Echinostoma</taxon>
    </lineage>
</organism>
<proteinExistence type="predicted"/>